<reference evidence="16 17" key="2">
    <citation type="submission" date="2018-11" db="EMBL/GenBank/DDBJ databases">
        <authorList>
            <consortium name="Pathogen Informatics"/>
        </authorList>
    </citation>
    <scope>NUCLEOTIDE SEQUENCE [LARGE SCALE GENOMIC DNA]</scope>
</reference>
<keyword evidence="8" id="KW-0274">FAD</keyword>
<comment type="similarity">
    <text evidence="4">Belongs to the KISH family.</text>
</comment>
<name>A0A0R3SY23_HYMDI</name>
<comment type="similarity">
    <text evidence="3">Belongs to the FAD-dependent oxidoreductase family.</text>
</comment>
<keyword evidence="5" id="KW-0285">Flavoprotein</keyword>
<organism evidence="18">
    <name type="scientific">Hymenolepis diminuta</name>
    <name type="common">Rat tapeworm</name>
    <dbReference type="NCBI Taxonomy" id="6216"/>
    <lineage>
        <taxon>Eukaryota</taxon>
        <taxon>Metazoa</taxon>
        <taxon>Spiralia</taxon>
        <taxon>Lophotrochozoa</taxon>
        <taxon>Platyhelminthes</taxon>
        <taxon>Cestoda</taxon>
        <taxon>Eucestoda</taxon>
        <taxon>Cyclophyllidea</taxon>
        <taxon>Hymenolepididae</taxon>
        <taxon>Hymenolepis</taxon>
    </lineage>
</organism>
<dbReference type="PANTHER" id="PTHR43557">
    <property type="entry name" value="APOPTOSIS-INDUCING FACTOR 1"/>
    <property type="match status" value="1"/>
</dbReference>
<evidence type="ECO:0000313" key="18">
    <source>
        <dbReference type="WBParaSite" id="HDID_0001066801-mRNA-1"/>
    </source>
</evidence>
<feature type="chain" id="PRO_5043131531" evidence="14">
    <location>
        <begin position="27"/>
        <end position="771"/>
    </location>
</feature>
<evidence type="ECO:0000256" key="10">
    <source>
        <dbReference type="ARBA" id="ARBA00023002"/>
    </source>
</evidence>
<dbReference type="GO" id="GO:0006915">
    <property type="term" value="P:apoptotic process"/>
    <property type="evidence" value="ECO:0007669"/>
    <property type="project" value="TreeGrafter"/>
</dbReference>
<dbReference type="Gene3D" id="3.30.390.30">
    <property type="match status" value="1"/>
</dbReference>
<dbReference type="Pfam" id="PF07992">
    <property type="entry name" value="Pyr_redox_2"/>
    <property type="match status" value="1"/>
</dbReference>
<dbReference type="GO" id="GO:0005739">
    <property type="term" value="C:mitochondrion"/>
    <property type="evidence" value="ECO:0007669"/>
    <property type="project" value="TreeGrafter"/>
</dbReference>
<evidence type="ECO:0000256" key="6">
    <source>
        <dbReference type="ARBA" id="ARBA00022692"/>
    </source>
</evidence>
<dbReference type="WBParaSite" id="HDID_0001066801-mRNA-1">
    <property type="protein sequence ID" value="HDID_0001066801-mRNA-1"/>
    <property type="gene ID" value="HDID_0001066801"/>
</dbReference>
<evidence type="ECO:0000256" key="14">
    <source>
        <dbReference type="SAM" id="SignalP"/>
    </source>
</evidence>
<dbReference type="InterPro" id="IPR009653">
    <property type="entry name" value="Ksh1"/>
</dbReference>
<dbReference type="PANTHER" id="PTHR43557:SF4">
    <property type="entry name" value="APOPTOSIS-INDUCING FACTOR 1, MITOCHONDRIAL"/>
    <property type="match status" value="1"/>
</dbReference>
<evidence type="ECO:0000256" key="9">
    <source>
        <dbReference type="ARBA" id="ARBA00022989"/>
    </source>
</evidence>
<evidence type="ECO:0000256" key="3">
    <source>
        <dbReference type="ARBA" id="ARBA00006442"/>
    </source>
</evidence>
<feature type="domain" description="FAD/NAD(P)-binding" evidence="15">
    <location>
        <begin position="175"/>
        <end position="550"/>
    </location>
</feature>
<dbReference type="PRINTS" id="PR00368">
    <property type="entry name" value="FADPNR"/>
</dbReference>
<dbReference type="InterPro" id="IPR016156">
    <property type="entry name" value="FAD/NAD-linked_Rdtase_dimer_sf"/>
</dbReference>
<keyword evidence="6 13" id="KW-0812">Transmembrane</keyword>
<protein>
    <submittedName>
        <fullName evidence="18">Pyr_redox_2 domain-containing protein</fullName>
    </submittedName>
</protein>
<dbReference type="GO" id="GO:0016174">
    <property type="term" value="F:NAD(P)H oxidase H2O2-forming activity"/>
    <property type="evidence" value="ECO:0007669"/>
    <property type="project" value="TreeGrafter"/>
</dbReference>
<feature type="signal peptide" evidence="14">
    <location>
        <begin position="1"/>
        <end position="26"/>
    </location>
</feature>
<evidence type="ECO:0000256" key="5">
    <source>
        <dbReference type="ARBA" id="ARBA00022630"/>
    </source>
</evidence>
<dbReference type="EMBL" id="UYSG01011830">
    <property type="protein sequence ID" value="VDL63755.1"/>
    <property type="molecule type" value="Genomic_DNA"/>
</dbReference>
<dbReference type="Gene3D" id="3.50.50.60">
    <property type="entry name" value="FAD/NAD(P)-binding domain"/>
    <property type="match status" value="2"/>
</dbReference>
<keyword evidence="10" id="KW-0560">Oxidoreductase</keyword>
<dbReference type="Proteomes" id="UP000274504">
    <property type="component" value="Unassembled WGS sequence"/>
</dbReference>
<dbReference type="InterPro" id="IPR050446">
    <property type="entry name" value="FAD-oxidoreductase/Apoptosis"/>
</dbReference>
<evidence type="ECO:0000256" key="7">
    <source>
        <dbReference type="ARBA" id="ARBA00022729"/>
    </source>
</evidence>
<evidence type="ECO:0000256" key="12">
    <source>
        <dbReference type="ARBA" id="ARBA00023136"/>
    </source>
</evidence>
<dbReference type="AlphaFoldDB" id="A0A0R3SY23"/>
<evidence type="ECO:0000256" key="2">
    <source>
        <dbReference type="ARBA" id="ARBA00004614"/>
    </source>
</evidence>
<evidence type="ECO:0000259" key="15">
    <source>
        <dbReference type="Pfam" id="PF07992"/>
    </source>
</evidence>
<accession>A0A0R3SY23</accession>
<evidence type="ECO:0000313" key="17">
    <source>
        <dbReference type="Proteomes" id="UP000274504"/>
    </source>
</evidence>
<comment type="subcellular location">
    <subcellularLocation>
        <location evidence="2">Golgi apparatus membrane</location>
        <topology evidence="2">Single-pass type I membrane protein</topology>
    </subcellularLocation>
</comment>
<reference evidence="18" key="1">
    <citation type="submission" date="2017-02" db="UniProtKB">
        <authorList>
            <consortium name="WormBaseParasite"/>
        </authorList>
    </citation>
    <scope>IDENTIFICATION</scope>
</reference>
<sequence>MSAIFNFQSLLTVIILLICTCTYVRALKPEFLDRYKTGYYMSYLLSCGVRNLLNSSRIRLACSNPKLTSLAQFTSRPHKRQNGSIFIIKREASSKRFPKEAYYAFALGFGILGSVLALNGFLQYRENRYADRSNQPVYEKRPPVKRVEKPILTSPVESETTKSSKTTSKLPAHVKHVIIGAGATGMSAARAIRSSDPLAKILLIAGDSTCGEEFIEVVGDDEEKTAYPPPYVRPVLSGGLWWRSPERREVMLNPTGDIRTHSWFFYEPLSFFVEPEKLEETEEGGICLLRGNPVVSLHPEHHSITLADGQEVKYDCCLLATGVQPITVPELQRCSLSGVDLVSSKRVTYFRNIADYKIAVLGSGALACEIAASLLEDRRLSEAEKASRDSSSRDSSDFHVHQFLSLGLIHPMSEILPPVLAQSLSNYETEKGIHLEADQSVVRASLVDPSNPDESKIRLTISKRDENGMITHDHELIVDHVVCALGNTPRTDLAVSSGLEVDLRNGGFLVNSEMESRQDIYAAGSVASFWDANLEARRRIDHISVSEDTGELAGLNMARSANYSKSEVKEKLQEVKLTNDYDPLPFARKYQSDIWFNMSKDARYDSVGLTDSANLLTRTVFLKDSTHSALVFYLHPTNYRLMGVLLWNLKDEFFDDNEYAAPGRLNLARKMLSDHLVLSDDASIIECAKQFDLPGEIAESYAELKKFIEMKKEDDLAKELDGNTTSSTPTTEETTVVSPIATSNANDESNVAIPVTKTLEEKVIVDGKSVL</sequence>
<feature type="transmembrane region" description="Helical" evidence="13">
    <location>
        <begin position="101"/>
        <end position="122"/>
    </location>
</feature>
<dbReference type="SUPFAM" id="SSF51905">
    <property type="entry name" value="FAD/NAD(P)-binding domain"/>
    <property type="match status" value="2"/>
</dbReference>
<dbReference type="InterPro" id="IPR023753">
    <property type="entry name" value="FAD/NAD-binding_dom"/>
</dbReference>
<evidence type="ECO:0000256" key="4">
    <source>
        <dbReference type="ARBA" id="ARBA00008961"/>
    </source>
</evidence>
<keyword evidence="12 13" id="KW-0472">Membrane</keyword>
<dbReference type="GO" id="GO:0071949">
    <property type="term" value="F:FAD binding"/>
    <property type="evidence" value="ECO:0007669"/>
    <property type="project" value="TreeGrafter"/>
</dbReference>
<dbReference type="GO" id="GO:0033108">
    <property type="term" value="P:mitochondrial respiratory chain complex assembly"/>
    <property type="evidence" value="ECO:0007669"/>
    <property type="project" value="TreeGrafter"/>
</dbReference>
<evidence type="ECO:0000256" key="8">
    <source>
        <dbReference type="ARBA" id="ARBA00022827"/>
    </source>
</evidence>
<evidence type="ECO:0000313" key="16">
    <source>
        <dbReference type="EMBL" id="VDL63755.1"/>
    </source>
</evidence>
<evidence type="ECO:0000256" key="1">
    <source>
        <dbReference type="ARBA" id="ARBA00002154"/>
    </source>
</evidence>
<keyword evidence="11" id="KW-0333">Golgi apparatus</keyword>
<keyword evidence="9 13" id="KW-1133">Transmembrane helix</keyword>
<dbReference type="PRINTS" id="PR00411">
    <property type="entry name" value="PNDRDTASEI"/>
</dbReference>
<dbReference type="InterPro" id="IPR036188">
    <property type="entry name" value="FAD/NAD-bd_sf"/>
</dbReference>
<comment type="function">
    <text evidence="1">Involved in the early part of the secretory pathway.</text>
</comment>
<evidence type="ECO:0000256" key="13">
    <source>
        <dbReference type="SAM" id="Phobius"/>
    </source>
</evidence>
<evidence type="ECO:0000256" key="11">
    <source>
        <dbReference type="ARBA" id="ARBA00023034"/>
    </source>
</evidence>
<dbReference type="STRING" id="6216.A0A0R3SY23"/>
<dbReference type="Pfam" id="PF06842">
    <property type="entry name" value="DUF1242"/>
    <property type="match status" value="1"/>
</dbReference>
<dbReference type="GO" id="GO:0000139">
    <property type="term" value="C:Golgi membrane"/>
    <property type="evidence" value="ECO:0007669"/>
    <property type="project" value="UniProtKB-SubCell"/>
</dbReference>
<dbReference type="OrthoDB" id="6029at2759"/>
<keyword evidence="7 14" id="KW-0732">Signal</keyword>
<proteinExistence type="inferred from homology"/>
<gene>
    <name evidence="16" type="ORF">HDID_LOCUS10666</name>
</gene>